<sequence length="1344" mass="146637">MNFSQTPSYRNRKKSGKKTLKRTLALMSAGVALTGAGMVSLAPQAPWNQGVVTATEIEHGRQIGTLNGVPVVQANTANMSSPEFQALVDSLLADKNLNGVKYVADTIQWNANTEVKGVGGVQTGTLHNVFGTNISHFLQQDGFVKEDTGAYLNPGQSLAVTNVGTVTDIETGEKIPVDLMLTHEDVEHGDDGWSNKDVAMAIKNQGSVITVGVVVPTGGGISTGSGGTTEGGSSGSVSGGTGRNPGYIERTAYTATLVRQDTKQAIPNEQILMAIKVSDIDGSQRATLGKEGALAYIVGPDTNLSISEGGLVTNSSIATNADSTQLLPTAYVAFKNFNSNYVSYAYTDGRRDHLDIVTGLFGNMGFKVKADSKGSVTIQKTGTASGTNMWNSLYTLKGNVFRLTNQETGVTFEGTTDDKGQVTLTDIPFGRYRVEEIQSSTGFYQTFQAQELTLSAQTPKATVNGKEDQLVTVNGTNDEITGKVKVVKKGTESALDLWNQHYSLLGNTFKLTNKQSGKVYEVTTDIKGEALVENMQLGDYTVEEVSASAGFAKTFTSQTASLKQDGTLEITVSGTNDEIKGENTLEKRDRETATNPQGQGVLKHAEYTLYYAEDTTGSASHKKDTPVKWTDIPNAKLLKGEKVKTSILNGKEVDNGDNVVLNVDDKDLTVAVGNLALGSYYWKETNAPEGYALDGKKHIFTIEKKDDATKNIVTPSTQSLEQIIKAKISIQKIAQSKGDGSHSGINDVTFKASPLSDTKAEAVEFTTTIKEEEDGFATTELLYGDWKIEEVEAPAGYEKIDPIYIHMSYDEKTDLYTITASKQADGSKPFSTRTFSQSDDQKEKNANVTGTLAGTLTSSNAVISLSRMTFKDNPTPELIPEEPDFQPEKFDLSEAQFDLTGDKLLDDDDELADEYTETNQDPYADKTDNNEAQNLNTKLVKRGDKLFYQLWLDTTHFTPEQLIQATGLTDSYDAKHVTLSVKDIKGYDGKTGEDVTTLFDITDKDGTLTIQSKKDLLKDGVIDTERFAFGRYYKFDVPVTVKEDVPAGSDIENVASQFVTTVNPDRQPKSDKPDGDTPGKTVEKPTQKRVNKVKKTQVEPHKFVLKQAGVDIQGTKLLDDDSELTDRYQETNQDPYEDKTNNNEAENINTTEVKAGTVLHYQVWMDTTPFDKESLLQTVSIEDDYDERYVTIDTKAIKVYNKATGQEVTQQFTITDKDGKIRVEPIDAVKKPLGQIKVLDTAQFDLGVYYQVEIPATVKQDVPAGTDITNTAKQHIIDKDGQKEEIITEKRVNKTPEGGFLPSTGEGRAVVVTLLGGFLLSLVLEWRTGFLRKKIQEALKGSSK</sequence>
<feature type="domain" description="SpaA-like prealbumin fold" evidence="6">
    <location>
        <begin position="503"/>
        <end position="573"/>
    </location>
</feature>
<evidence type="ECO:0000313" key="11">
    <source>
        <dbReference type="Proteomes" id="UP000188946"/>
    </source>
</evidence>
<evidence type="ECO:0000259" key="6">
    <source>
        <dbReference type="Pfam" id="PF17802"/>
    </source>
</evidence>
<evidence type="ECO:0000259" key="7">
    <source>
        <dbReference type="Pfam" id="PF17998"/>
    </source>
</evidence>
<evidence type="ECO:0000313" key="9">
    <source>
        <dbReference type="EMBL" id="ONK30207.1"/>
    </source>
</evidence>
<feature type="region of interest" description="Disordered" evidence="4">
    <location>
        <begin position="827"/>
        <end position="851"/>
    </location>
</feature>
<keyword evidence="5" id="KW-0472">Membrane</keyword>
<keyword evidence="2" id="KW-0964">Secreted</keyword>
<dbReference type="InterPro" id="IPR026345">
    <property type="entry name" value="Adh_isopep-form_adh_dom"/>
</dbReference>
<dbReference type="RefSeq" id="WP_076995775.1">
    <property type="nucleotide sequence ID" value="NZ_MSPR01000005.1"/>
</dbReference>
<dbReference type="PANTHER" id="PTHR36108">
    <property type="entry name" value="COLOSSIN-B-RELATED"/>
    <property type="match status" value="1"/>
</dbReference>
<feature type="domain" description="SpaA-like prealbumin fold" evidence="6">
    <location>
        <begin position="395"/>
        <end position="465"/>
    </location>
</feature>
<gene>
    <name evidence="9" type="ORF">BVE84_03880</name>
    <name evidence="8" type="ORF">BVE86_03045</name>
</gene>
<feature type="region of interest" description="Disordered" evidence="4">
    <location>
        <begin position="221"/>
        <end position="246"/>
    </location>
</feature>
<feature type="compositionally biased region" description="Gly residues" evidence="4">
    <location>
        <begin position="221"/>
        <end position="243"/>
    </location>
</feature>
<feature type="compositionally biased region" description="Polar residues" evidence="4">
    <location>
        <begin position="827"/>
        <end position="838"/>
    </location>
</feature>
<dbReference type="Gene3D" id="2.60.40.740">
    <property type="match status" value="2"/>
</dbReference>
<dbReference type="Gene3D" id="2.60.40.10">
    <property type="entry name" value="Immunoglobulins"/>
    <property type="match status" value="4"/>
</dbReference>
<keyword evidence="5" id="KW-0812">Transmembrane</keyword>
<dbReference type="InterPro" id="IPR013783">
    <property type="entry name" value="Ig-like_fold"/>
</dbReference>
<reference evidence="10 11" key="1">
    <citation type="submission" date="2016-12" db="EMBL/GenBank/DDBJ databases">
        <authorList>
            <person name="Gulvik C.A."/>
        </authorList>
    </citation>
    <scope>NUCLEOTIDE SEQUENCE [LARGE SCALE GENOMIC DNA]</scope>
    <source>
        <strain evidence="9 11">12-5202</strain>
        <strain evidence="8 10">12-5291</strain>
    </source>
</reference>
<name>A0AB36JQA5_9STRE</name>
<keyword evidence="5" id="KW-1133">Transmembrane helix</keyword>
<dbReference type="EMBL" id="MSPR01000005">
    <property type="protein sequence ID" value="ONK30207.1"/>
    <property type="molecule type" value="Genomic_DNA"/>
</dbReference>
<organism evidence="8 10">
    <name type="scientific">Streptococcus azizii</name>
    <dbReference type="NCBI Taxonomy" id="1579424"/>
    <lineage>
        <taxon>Bacteria</taxon>
        <taxon>Bacillati</taxon>
        <taxon>Bacillota</taxon>
        <taxon>Bacilli</taxon>
        <taxon>Lactobacillales</taxon>
        <taxon>Streptococcaceae</taxon>
        <taxon>Streptococcus</taxon>
    </lineage>
</organism>
<evidence type="ECO:0000256" key="1">
    <source>
        <dbReference type="ARBA" id="ARBA00007257"/>
    </source>
</evidence>
<dbReference type="SUPFAM" id="SSF49478">
    <property type="entry name" value="Cna protein B-type domain"/>
    <property type="match status" value="2"/>
</dbReference>
<dbReference type="Proteomes" id="UP000188946">
    <property type="component" value="Unassembled WGS sequence"/>
</dbReference>
<feature type="domain" description="Adhesin isopeptide-forming adherence" evidence="7">
    <location>
        <begin position="926"/>
        <end position="1059"/>
    </location>
</feature>
<feature type="compositionally biased region" description="Basic and acidic residues" evidence="4">
    <location>
        <begin position="1066"/>
        <end position="1086"/>
    </location>
</feature>
<proteinExistence type="inferred from homology"/>
<evidence type="ECO:0000256" key="2">
    <source>
        <dbReference type="ARBA" id="ARBA00022525"/>
    </source>
</evidence>
<evidence type="ECO:0000313" key="10">
    <source>
        <dbReference type="Proteomes" id="UP000188600"/>
    </source>
</evidence>
<evidence type="ECO:0000256" key="5">
    <source>
        <dbReference type="SAM" id="Phobius"/>
    </source>
</evidence>
<evidence type="ECO:0000256" key="4">
    <source>
        <dbReference type="SAM" id="MobiDB-lite"/>
    </source>
</evidence>
<feature type="domain" description="SpaA-like prealbumin fold" evidence="6">
    <location>
        <begin position="734"/>
        <end position="811"/>
    </location>
</feature>
<comment type="similarity">
    <text evidence="1">Belongs to the serine-aspartate repeat-containing protein (SDr) family.</text>
</comment>
<feature type="transmembrane region" description="Helical" evidence="5">
    <location>
        <begin position="1309"/>
        <end position="1326"/>
    </location>
</feature>
<comment type="caution">
    <text evidence="8">The sequence shown here is derived from an EMBL/GenBank/DDBJ whole genome shotgun (WGS) entry which is preliminary data.</text>
</comment>
<dbReference type="EMBL" id="MSPT01000005">
    <property type="protein sequence ID" value="ONK28342.1"/>
    <property type="molecule type" value="Genomic_DNA"/>
</dbReference>
<dbReference type="Pfam" id="PF17802">
    <property type="entry name" value="SpaA"/>
    <property type="match status" value="4"/>
</dbReference>
<keyword evidence="11" id="KW-1185">Reference proteome</keyword>
<evidence type="ECO:0000313" key="8">
    <source>
        <dbReference type="EMBL" id="ONK28342.1"/>
    </source>
</evidence>
<protein>
    <submittedName>
        <fullName evidence="8">Uncharacterized protein</fullName>
    </submittedName>
</protein>
<accession>A0AB36JQA5</accession>
<evidence type="ECO:0000256" key="3">
    <source>
        <dbReference type="ARBA" id="ARBA00022729"/>
    </source>
</evidence>
<dbReference type="PANTHER" id="PTHR36108:SF13">
    <property type="entry name" value="COLOSSIN-B-RELATED"/>
    <property type="match status" value="1"/>
</dbReference>
<dbReference type="InterPro" id="IPR041033">
    <property type="entry name" value="SpaA_PFL_dom_1"/>
</dbReference>
<dbReference type="NCBIfam" id="TIGR04228">
    <property type="entry name" value="isopep_sspB_C2"/>
    <property type="match status" value="2"/>
</dbReference>
<feature type="domain" description="Adhesin isopeptide-forming adherence" evidence="7">
    <location>
        <begin position="1139"/>
        <end position="1286"/>
    </location>
</feature>
<keyword evidence="3" id="KW-0732">Signal</keyword>
<dbReference type="Proteomes" id="UP000188600">
    <property type="component" value="Unassembled WGS sequence"/>
</dbReference>
<dbReference type="Pfam" id="PF17998">
    <property type="entry name" value="AgI_II_C2"/>
    <property type="match status" value="2"/>
</dbReference>
<feature type="region of interest" description="Disordered" evidence="4">
    <location>
        <begin position="1060"/>
        <end position="1093"/>
    </location>
</feature>
<feature type="domain" description="SpaA-like prealbumin fold" evidence="6">
    <location>
        <begin position="635"/>
        <end position="710"/>
    </location>
</feature>